<organism evidence="1 2">
    <name type="scientific">Cupriavidus malaysiensis</name>
    <dbReference type="NCBI Taxonomy" id="367825"/>
    <lineage>
        <taxon>Bacteria</taxon>
        <taxon>Pseudomonadati</taxon>
        <taxon>Pseudomonadota</taxon>
        <taxon>Betaproteobacteria</taxon>
        <taxon>Burkholderiales</taxon>
        <taxon>Burkholderiaceae</taxon>
        <taxon>Cupriavidus</taxon>
    </lineage>
</organism>
<protein>
    <submittedName>
        <fullName evidence="1">Uncharacterized protein</fullName>
    </submittedName>
</protein>
<proteinExistence type="predicted"/>
<reference evidence="1 2" key="1">
    <citation type="submission" date="2016-10" db="EMBL/GenBank/DDBJ databases">
        <title>Complete genome sequences of three Cupriavidus strains isolated from various Malaysian environments.</title>
        <authorList>
            <person name="Abdullah A.A.-A."/>
            <person name="Shafie N.A.H."/>
            <person name="Lau N.S."/>
        </authorList>
    </citation>
    <scope>NUCLEOTIDE SEQUENCE [LARGE SCALE GENOMIC DNA]</scope>
    <source>
        <strain evidence="1 2">USMAA1020</strain>
    </source>
</reference>
<gene>
    <name evidence="1" type="ORF">BKK80_01890</name>
</gene>
<sequence>MAYNDLILAAARHGHAEPAPHEPSRPARMAVQRWGFSEAETLGVLADWPALDGALEWQLAERARTRSDAMVHLVDAARLAGAAGAAWSAMGPVDAMRRARTAGRLELALVLGQASHLPMVRAGCWVLAGARSLADAMMILVRATLGEAAPAGAARQRLHLLRELAALDASCILLQREAEDAAQLADRIRTDAGALLDGYAKPAWLCAAGPDSALDVLRNHPGLSPRRLRLTPAPPATCRVDLVVAFPWPDLVR</sequence>
<keyword evidence="2" id="KW-1185">Reference proteome</keyword>
<evidence type="ECO:0000313" key="1">
    <source>
        <dbReference type="EMBL" id="AOZ04724.1"/>
    </source>
</evidence>
<dbReference type="Proteomes" id="UP000177515">
    <property type="component" value="Chromosome 1"/>
</dbReference>
<evidence type="ECO:0000313" key="2">
    <source>
        <dbReference type="Proteomes" id="UP000177515"/>
    </source>
</evidence>
<accession>A0ABN4TC43</accession>
<name>A0ABN4TC43_9BURK</name>
<dbReference type="RefSeq" id="WP_071010622.1">
    <property type="nucleotide sequence ID" value="NZ_CP017754.1"/>
</dbReference>
<dbReference type="EMBL" id="CP017754">
    <property type="protein sequence ID" value="AOZ04724.1"/>
    <property type="molecule type" value="Genomic_DNA"/>
</dbReference>